<sequence length="163" mass="19030">MFLQQPPIKPAIFIKPKLYLKTYNHEIVSFPKRDIAVVEGYNYNQQVNLIVNDDPEANDVKIKIMSVNGIEYFKSQGRYFMYDADGKPLFNINQTNKIIYRGEDDSRILAKIESLGLKNNIKKYTISFHNLASENEETIYMCCDKYYCSCGIFHGNDEKEIHH</sequence>
<dbReference type="Gene3D" id="2.40.160.200">
    <property type="entry name" value="LURP1-related"/>
    <property type="match status" value="1"/>
</dbReference>
<dbReference type="Proteomes" id="UP000193920">
    <property type="component" value="Unassembled WGS sequence"/>
</dbReference>
<accession>A0A1Y1ZBC8</accession>
<comment type="caution">
    <text evidence="1">The sequence shown here is derived from an EMBL/GenBank/DDBJ whole genome shotgun (WGS) entry which is preliminary data.</text>
</comment>
<evidence type="ECO:0000313" key="1">
    <source>
        <dbReference type="EMBL" id="ORY07568.1"/>
    </source>
</evidence>
<proteinExistence type="predicted"/>
<dbReference type="Pfam" id="PF04525">
    <property type="entry name" value="LOR"/>
    <property type="match status" value="1"/>
</dbReference>
<organism evidence="1 2">
    <name type="scientific">Neocallimastix californiae</name>
    <dbReference type="NCBI Taxonomy" id="1754190"/>
    <lineage>
        <taxon>Eukaryota</taxon>
        <taxon>Fungi</taxon>
        <taxon>Fungi incertae sedis</taxon>
        <taxon>Chytridiomycota</taxon>
        <taxon>Chytridiomycota incertae sedis</taxon>
        <taxon>Neocallimastigomycetes</taxon>
        <taxon>Neocallimastigales</taxon>
        <taxon>Neocallimastigaceae</taxon>
        <taxon>Neocallimastix</taxon>
    </lineage>
</organism>
<dbReference type="EMBL" id="MCOG01000430">
    <property type="protein sequence ID" value="ORY07568.1"/>
    <property type="molecule type" value="Genomic_DNA"/>
</dbReference>
<reference evidence="1 2" key="1">
    <citation type="submission" date="2016-08" db="EMBL/GenBank/DDBJ databases">
        <title>A Parts List for Fungal Cellulosomes Revealed by Comparative Genomics.</title>
        <authorList>
            <consortium name="DOE Joint Genome Institute"/>
            <person name="Haitjema C.H."/>
            <person name="Gilmore S.P."/>
            <person name="Henske J.K."/>
            <person name="Solomon K.V."/>
            <person name="De Groot R."/>
            <person name="Kuo A."/>
            <person name="Mondo S.J."/>
            <person name="Salamov A.A."/>
            <person name="Labutti K."/>
            <person name="Zhao Z."/>
            <person name="Chiniquy J."/>
            <person name="Barry K."/>
            <person name="Brewer H.M."/>
            <person name="Purvine S.O."/>
            <person name="Wright A.T."/>
            <person name="Boxma B."/>
            <person name="Van Alen T."/>
            <person name="Hackstein J.H."/>
            <person name="Baker S.E."/>
            <person name="Grigoriev I.V."/>
            <person name="O'Malley M.A."/>
        </authorList>
    </citation>
    <scope>NUCLEOTIDE SEQUENCE [LARGE SCALE GENOMIC DNA]</scope>
    <source>
        <strain evidence="1 2">G1</strain>
    </source>
</reference>
<dbReference type="InterPro" id="IPR038595">
    <property type="entry name" value="LOR_sf"/>
</dbReference>
<dbReference type="InterPro" id="IPR007612">
    <property type="entry name" value="LOR"/>
</dbReference>
<gene>
    <name evidence="1" type="ORF">LY90DRAFT_207577</name>
</gene>
<name>A0A1Y1ZBC8_9FUNG</name>
<protein>
    <submittedName>
        <fullName evidence="1">Uncharacterized protein</fullName>
    </submittedName>
</protein>
<keyword evidence="2" id="KW-1185">Reference proteome</keyword>
<dbReference type="AlphaFoldDB" id="A0A1Y1ZBC8"/>
<evidence type="ECO:0000313" key="2">
    <source>
        <dbReference type="Proteomes" id="UP000193920"/>
    </source>
</evidence>